<keyword evidence="2" id="KW-1185">Reference proteome</keyword>
<sequence length="175" mass="20337">MGREEVLKLLDEEIITNWMELRRRECIVEGLKSLVANSRTKGTKKWLDGWSSRWKSAVSDKQVAEVVNSKSDWDKLKSLKYGEDELLHMCDPNNIKRGAIHIVCTEMYAEEIRALSGIQVVDEDDTTVRVRQHFDVLKRSTKYQEALSGQVNWARVNIFFATAVEQMEDYDCETY</sequence>
<protein>
    <submittedName>
        <fullName evidence="1">Uncharacterized protein</fullName>
    </submittedName>
</protein>
<evidence type="ECO:0000313" key="1">
    <source>
        <dbReference type="EMBL" id="KAL3665352.1"/>
    </source>
</evidence>
<organism evidence="1 2">
    <name type="scientific">Phytophthora oleae</name>
    <dbReference type="NCBI Taxonomy" id="2107226"/>
    <lineage>
        <taxon>Eukaryota</taxon>
        <taxon>Sar</taxon>
        <taxon>Stramenopiles</taxon>
        <taxon>Oomycota</taxon>
        <taxon>Peronosporomycetes</taxon>
        <taxon>Peronosporales</taxon>
        <taxon>Peronosporaceae</taxon>
        <taxon>Phytophthora</taxon>
    </lineage>
</organism>
<evidence type="ECO:0000313" key="2">
    <source>
        <dbReference type="Proteomes" id="UP001632037"/>
    </source>
</evidence>
<gene>
    <name evidence="1" type="ORF">V7S43_009391</name>
</gene>
<dbReference type="Proteomes" id="UP001632037">
    <property type="component" value="Unassembled WGS sequence"/>
</dbReference>
<reference evidence="1 2" key="1">
    <citation type="submission" date="2024-09" db="EMBL/GenBank/DDBJ databases">
        <title>Genome sequencing and assembly of Phytophthora oleae, isolate VK10A, causative agent of rot of olive drupes.</title>
        <authorList>
            <person name="Conti Taguali S."/>
            <person name="Riolo M."/>
            <person name="La Spada F."/>
            <person name="Cacciola S.O."/>
            <person name="Dionisio G."/>
        </authorList>
    </citation>
    <scope>NUCLEOTIDE SEQUENCE [LARGE SCALE GENOMIC DNA]</scope>
    <source>
        <strain evidence="1 2">VK10A</strain>
    </source>
</reference>
<comment type="caution">
    <text evidence="1">The sequence shown here is derived from an EMBL/GenBank/DDBJ whole genome shotgun (WGS) entry which is preliminary data.</text>
</comment>
<name>A0ABD3FG15_9STRA</name>
<dbReference type="AlphaFoldDB" id="A0ABD3FG15"/>
<accession>A0ABD3FG15</accession>
<dbReference type="EMBL" id="JBIMZQ010000020">
    <property type="protein sequence ID" value="KAL3665352.1"/>
    <property type="molecule type" value="Genomic_DNA"/>
</dbReference>
<proteinExistence type="predicted"/>